<dbReference type="AlphaFoldDB" id="A0AAI9ZFU0"/>
<protein>
    <submittedName>
        <fullName evidence="1">Uncharacterized protein</fullName>
    </submittedName>
</protein>
<comment type="caution">
    <text evidence="1">The sequence shown here is derived from an EMBL/GenBank/DDBJ whole genome shotgun (WGS) entry which is preliminary data.</text>
</comment>
<evidence type="ECO:0000313" key="1">
    <source>
        <dbReference type="EMBL" id="KAK1623458.1"/>
    </source>
</evidence>
<reference evidence="1" key="1">
    <citation type="submission" date="2021-06" db="EMBL/GenBank/DDBJ databases">
        <title>Comparative genomics, transcriptomics and evolutionary studies reveal genomic signatures of adaptation to plant cell wall in hemibiotrophic fungi.</title>
        <authorList>
            <consortium name="DOE Joint Genome Institute"/>
            <person name="Baroncelli R."/>
            <person name="Diaz J.F."/>
            <person name="Benocci T."/>
            <person name="Peng M."/>
            <person name="Battaglia E."/>
            <person name="Haridas S."/>
            <person name="Andreopoulos W."/>
            <person name="Labutti K."/>
            <person name="Pangilinan J."/>
            <person name="Floch G.L."/>
            <person name="Makela M.R."/>
            <person name="Henrissat B."/>
            <person name="Grigoriev I.V."/>
            <person name="Crouch J.A."/>
            <person name="De Vries R.P."/>
            <person name="Sukno S.A."/>
            <person name="Thon M.R."/>
        </authorList>
    </citation>
    <scope>NUCLEOTIDE SEQUENCE</scope>
    <source>
        <strain evidence="1">CBS 102054</strain>
    </source>
</reference>
<gene>
    <name evidence="1" type="ORF">BDP81DRAFT_439607</name>
</gene>
<accession>A0AAI9ZFU0</accession>
<dbReference type="RefSeq" id="XP_060439453.1">
    <property type="nucleotide sequence ID" value="XM_060591422.1"/>
</dbReference>
<organism evidence="1 2">
    <name type="scientific">Colletotrichum phormii</name>
    <dbReference type="NCBI Taxonomy" id="359342"/>
    <lineage>
        <taxon>Eukaryota</taxon>
        <taxon>Fungi</taxon>
        <taxon>Dikarya</taxon>
        <taxon>Ascomycota</taxon>
        <taxon>Pezizomycotina</taxon>
        <taxon>Sordariomycetes</taxon>
        <taxon>Hypocreomycetidae</taxon>
        <taxon>Glomerellales</taxon>
        <taxon>Glomerellaceae</taxon>
        <taxon>Colletotrichum</taxon>
        <taxon>Colletotrichum acutatum species complex</taxon>
    </lineage>
</organism>
<dbReference type="EMBL" id="JAHMHQ010000029">
    <property type="protein sequence ID" value="KAK1623458.1"/>
    <property type="molecule type" value="Genomic_DNA"/>
</dbReference>
<name>A0AAI9ZFU0_9PEZI</name>
<keyword evidence="2" id="KW-1185">Reference proteome</keyword>
<dbReference type="GeneID" id="85476284"/>
<proteinExistence type="predicted"/>
<sequence length="113" mass="13370">MRCPGPPYNLGPYCWVDDDGRKYHKLMTRYLTSLVAYVEDGRRLKSQAASVNCYMRRTSSVWTVRDGPRVKRNIHLLTLPMSCPDWMLLQGFRYLDTDPGRRLHLYPPIRRHD</sequence>
<evidence type="ECO:0000313" key="2">
    <source>
        <dbReference type="Proteomes" id="UP001243989"/>
    </source>
</evidence>
<dbReference type="Proteomes" id="UP001243989">
    <property type="component" value="Unassembled WGS sequence"/>
</dbReference>